<dbReference type="OrthoDB" id="9761875at2"/>
<name>A0A285H394_9FIRM</name>
<dbReference type="InterPro" id="IPR004193">
    <property type="entry name" value="Glyco_hydro_13_N"/>
</dbReference>
<dbReference type="AlphaFoldDB" id="A0A285H394"/>
<gene>
    <name evidence="3" type="ORF">SAMN06265827_11379</name>
</gene>
<dbReference type="SUPFAM" id="SSF49265">
    <property type="entry name" value="Fibronectin type III"/>
    <property type="match status" value="1"/>
</dbReference>
<accession>A0A285H394</accession>
<dbReference type="SMART" id="SM01066">
    <property type="entry name" value="CBM_25"/>
    <property type="match status" value="1"/>
</dbReference>
<dbReference type="InterPro" id="IPR036116">
    <property type="entry name" value="FN3_sf"/>
</dbReference>
<feature type="domain" description="Fibronectin type-III" evidence="2">
    <location>
        <begin position="134"/>
        <end position="219"/>
    </location>
</feature>
<dbReference type="InterPro" id="IPR006047">
    <property type="entry name" value="GH13_cat_dom"/>
</dbReference>
<dbReference type="InterPro" id="IPR017853">
    <property type="entry name" value="GH"/>
</dbReference>
<dbReference type="CDD" id="cd11341">
    <property type="entry name" value="AmyAc_Pullulanase_LD-like"/>
    <property type="match status" value="1"/>
</dbReference>
<sequence length="831" mass="92715">MNLIWSKRKFVLVLSLMIFLTTLMIYTDNVSAANTVTIYYKRGYATPYIHYRPEGGSWSTVPGMGMQDSEYPGYSVATLNLGSATRAEVCFNDGNGNWDSNGGSNYFFDQGVSTYDAGTITIGAPVADYQAPSTPTNLVVSSTTSSSASLSWVASTDNIGVVGYEVYRNGIKVGTSANTTYTDSGLTPETTYSYTVKAYDGAMNVSYSSDSVDAITQAGSTVVKSHPMKLGAVYSPTETDFRIWSPDSSNVKVLVDGIEYTCQRIPDFDGYTGIYGVTVSGDLHLKEYQFKINGIDVRDPYGVMVVPGTNTNVVIDLAQTEPDGGWAARPTLVNREDAVIYEVHVRDFTIDATSGVSAEKKGKFMGMVESGTSYQGVATGIDHLKELGVTHVQIMPFYDFATGMYNWGYDPVNYNVPEEQYAMDSYDYVGRIKELKAMINEFHKAGIRVIMDVVYNHTYSNEMFENIANQYYTGNNDSGCGNAINTGVPMVSRMIQDSLEYWAREYNIDGFRFDLVGIFHYEEYGKWGDHLNNQVFPERNILMYGEPWNGYWADPEEYLKVRMGKMPAVAYGHVGVFNGKYRENIKGDNDGTGTGYMFNNLPSWRDAIAVGARGSIMAVKSTNPLPDNWDAMFAYDPEQSINYISAHDNYDLWDKILHVGIQDMEYAKRIDKFGMGIVLTSQGIPFIHGGDEMLRTKVADGDWTYAHNSYNAPDKYNSYKWNCKAENTDIFNYYKNLIQLRKVHPGLRLTTWDEINNRVDTYTWDNGAVVSYIDDDNNLSNGKELIVVFNPANNIIISEAQGWRKVFDITGANPIDQSNIAEGTAVTVFVK</sequence>
<dbReference type="SUPFAM" id="SSF51445">
    <property type="entry name" value="(Trans)glycosidases"/>
    <property type="match status" value="1"/>
</dbReference>
<dbReference type="Pfam" id="PF00041">
    <property type="entry name" value="fn3"/>
    <property type="match status" value="1"/>
</dbReference>
<organism evidence="3 4">
    <name type="scientific">Orenia metallireducens</name>
    <dbReference type="NCBI Taxonomy" id="1413210"/>
    <lineage>
        <taxon>Bacteria</taxon>
        <taxon>Bacillati</taxon>
        <taxon>Bacillota</taxon>
        <taxon>Clostridia</taxon>
        <taxon>Halanaerobiales</taxon>
        <taxon>Halobacteroidaceae</taxon>
        <taxon>Orenia</taxon>
    </lineage>
</organism>
<dbReference type="InterPro" id="IPR005085">
    <property type="entry name" value="CBM25"/>
</dbReference>
<dbReference type="InterPro" id="IPR014756">
    <property type="entry name" value="Ig_E-set"/>
</dbReference>
<dbReference type="Gene3D" id="2.60.40.10">
    <property type="entry name" value="Immunoglobulins"/>
    <property type="match status" value="3"/>
</dbReference>
<dbReference type="Gene3D" id="3.20.20.80">
    <property type="entry name" value="Glycosidases"/>
    <property type="match status" value="1"/>
</dbReference>
<dbReference type="PANTHER" id="PTHR43002">
    <property type="entry name" value="GLYCOGEN DEBRANCHING ENZYME"/>
    <property type="match status" value="1"/>
</dbReference>
<dbReference type="SMART" id="SM00060">
    <property type="entry name" value="FN3"/>
    <property type="match status" value="1"/>
</dbReference>
<dbReference type="Pfam" id="PF02922">
    <property type="entry name" value="CBM_48"/>
    <property type="match status" value="1"/>
</dbReference>
<protein>
    <submittedName>
        <fullName evidence="3">Pullulanase</fullName>
    </submittedName>
</protein>
<comment type="similarity">
    <text evidence="1">Belongs to the glycosyl hydrolase 13 family.</text>
</comment>
<dbReference type="RefSeq" id="WP_097017985.1">
    <property type="nucleotide sequence ID" value="NZ_OBDZ01000013.1"/>
</dbReference>
<dbReference type="SMART" id="SM00642">
    <property type="entry name" value="Aamy"/>
    <property type="match status" value="1"/>
</dbReference>
<dbReference type="EMBL" id="OBDZ01000013">
    <property type="protein sequence ID" value="SNY30237.1"/>
    <property type="molecule type" value="Genomic_DNA"/>
</dbReference>
<keyword evidence="4" id="KW-1185">Reference proteome</keyword>
<evidence type="ECO:0000313" key="3">
    <source>
        <dbReference type="EMBL" id="SNY30237.1"/>
    </source>
</evidence>
<dbReference type="InterPro" id="IPR003961">
    <property type="entry name" value="FN3_dom"/>
</dbReference>
<proteinExistence type="inferred from homology"/>
<dbReference type="InterPro" id="IPR013783">
    <property type="entry name" value="Ig-like_fold"/>
</dbReference>
<reference evidence="4" key="1">
    <citation type="submission" date="2017-09" db="EMBL/GenBank/DDBJ databases">
        <authorList>
            <person name="Varghese N."/>
            <person name="Submissions S."/>
        </authorList>
    </citation>
    <scope>NUCLEOTIDE SEQUENCE [LARGE SCALE GENOMIC DNA]</scope>
    <source>
        <strain evidence="4">MSL47</strain>
    </source>
</reference>
<dbReference type="Pfam" id="PF03423">
    <property type="entry name" value="CBM_25"/>
    <property type="match status" value="1"/>
</dbReference>
<dbReference type="GO" id="GO:2001070">
    <property type="term" value="F:starch binding"/>
    <property type="evidence" value="ECO:0007669"/>
    <property type="project" value="InterPro"/>
</dbReference>
<dbReference type="PROSITE" id="PS50853">
    <property type="entry name" value="FN3"/>
    <property type="match status" value="1"/>
</dbReference>
<dbReference type="CDD" id="cd00063">
    <property type="entry name" value="FN3"/>
    <property type="match status" value="1"/>
</dbReference>
<evidence type="ECO:0000313" key="4">
    <source>
        <dbReference type="Proteomes" id="UP000219573"/>
    </source>
</evidence>
<dbReference type="GO" id="GO:0004553">
    <property type="term" value="F:hydrolase activity, hydrolyzing O-glycosyl compounds"/>
    <property type="evidence" value="ECO:0007669"/>
    <property type="project" value="InterPro"/>
</dbReference>
<dbReference type="SUPFAM" id="SSF81296">
    <property type="entry name" value="E set domains"/>
    <property type="match status" value="1"/>
</dbReference>
<dbReference type="Pfam" id="PF00128">
    <property type="entry name" value="Alpha-amylase"/>
    <property type="match status" value="1"/>
</dbReference>
<dbReference type="Proteomes" id="UP000219573">
    <property type="component" value="Unassembled WGS sequence"/>
</dbReference>
<evidence type="ECO:0000256" key="1">
    <source>
        <dbReference type="ARBA" id="ARBA00008061"/>
    </source>
</evidence>
<evidence type="ECO:0000259" key="2">
    <source>
        <dbReference type="PROSITE" id="PS50853"/>
    </source>
</evidence>
<dbReference type="GO" id="GO:0005975">
    <property type="term" value="P:carbohydrate metabolic process"/>
    <property type="evidence" value="ECO:0007669"/>
    <property type="project" value="InterPro"/>
</dbReference>